<keyword evidence="2" id="KW-1185">Reference proteome</keyword>
<dbReference type="EMBL" id="OQ135104">
    <property type="protein sequence ID" value="WCD56138.1"/>
    <property type="molecule type" value="Genomic_DNA"/>
</dbReference>
<organism evidence="1 2">
    <name type="scientific">Caulobacter phage KSC</name>
    <dbReference type="NCBI Taxonomy" id="3020398"/>
    <lineage>
        <taxon>Viruses</taxon>
        <taxon>Duplodnaviria</taxon>
        <taxon>Heunggongvirae</taxon>
        <taxon>Uroviricota</taxon>
        <taxon>Caudoviricetes</taxon>
        <taxon>Autographivirales</taxon>
        <taxon>Autonotataviridae</taxon>
        <taxon>Percyvirus</taxon>
        <taxon>Percyvirus KSC</taxon>
    </lineage>
</organism>
<protein>
    <submittedName>
        <fullName evidence="1">Uncharacterized protein</fullName>
    </submittedName>
</protein>
<evidence type="ECO:0000313" key="2">
    <source>
        <dbReference type="Proteomes" id="UP001221122"/>
    </source>
</evidence>
<accession>A0AAE9WYM8</accession>
<reference evidence="2" key="1">
    <citation type="journal article" date="2024" name="Viruses">
        <title>New Genera and Species of Caulobacter and Brevundimonas Bacteriophages Provide Insights into Phage Genome Evolution.</title>
        <authorList>
            <person name="Ely B."/>
            <person name="Hils M."/>
            <person name="Clarke A."/>
            <person name="Albert M."/>
            <person name="Holness N."/>
            <person name="Lenski J."/>
            <person name="Mohammadi T."/>
        </authorList>
    </citation>
    <scope>NUCLEOTIDE SEQUENCE [LARGE SCALE GENOMIC DNA]</scope>
</reference>
<name>A0AAE9WYM8_9CAUD</name>
<gene>
    <name evidence="1" type="primary">KSC_gp001</name>
</gene>
<proteinExistence type="predicted"/>
<sequence length="237" mass="25714">MTKRTTTTEGAPKSASVAKGYQHYLVGSAAALDKAIISIGQRSKTLDNDVHNAAVGCIGRSLPHDQGGHLDAERARKLVAALSAGQSRLRLVAWFHKFSNIRITATTDAKTKAMTVKVRLLKPEHEDYIDVDLVKAHDTPFWALNDEATPTERQFDSAALARMLNNMVKAYTKAKDEGHVTLTGVEEKLVEDIVKKAKVQADRAAQIAKQAGAAVMKVAAEKHVDPLTVIEDVRKAG</sequence>
<evidence type="ECO:0000313" key="1">
    <source>
        <dbReference type="EMBL" id="WCD56138.1"/>
    </source>
</evidence>
<dbReference type="Proteomes" id="UP001221122">
    <property type="component" value="Segment"/>
</dbReference>